<evidence type="ECO:0000313" key="3">
    <source>
        <dbReference type="Proteomes" id="UP000233762"/>
    </source>
</evidence>
<evidence type="ECO:0000256" key="1">
    <source>
        <dbReference type="SAM" id="MobiDB-lite"/>
    </source>
</evidence>
<comment type="caution">
    <text evidence="2">The sequence shown here is derived from an EMBL/GenBank/DDBJ whole genome shotgun (WGS) entry which is preliminary data.</text>
</comment>
<feature type="region of interest" description="Disordered" evidence="1">
    <location>
        <begin position="1"/>
        <end position="33"/>
    </location>
</feature>
<gene>
    <name evidence="2" type="ORF">CQR50_0511</name>
</gene>
<name>A0A2N3R7D3_9BIFI</name>
<sequence>MNDLTDFSPRRVFTTPAPLPHTHTPHTSSGGYVFTEDPDGDDYVTVFDNNLTDGMSGGITLAVDDRGAVHVDIELASRSDDATREDVEAWLAVLDGLRKDLAAAYTWITETKALAMEQGGTRGGLLD</sequence>
<proteinExistence type="predicted"/>
<dbReference type="AlphaFoldDB" id="A0A2N3R7D3"/>
<evidence type="ECO:0000313" key="2">
    <source>
        <dbReference type="EMBL" id="PKV05256.1"/>
    </source>
</evidence>
<dbReference type="Proteomes" id="UP000233762">
    <property type="component" value="Unassembled WGS sequence"/>
</dbReference>
<accession>A0A2N3R7D3</accession>
<protein>
    <submittedName>
        <fullName evidence="2">Uncharacterized protein</fullName>
    </submittedName>
</protein>
<reference evidence="2 3" key="1">
    <citation type="submission" date="2017-10" db="EMBL/GenBank/DDBJ databases">
        <title>Bifidobacterium genomics.</title>
        <authorList>
            <person name="Lugli G.A."/>
            <person name="Milani C."/>
            <person name="Mancabelli L."/>
        </authorList>
    </citation>
    <scope>NUCLEOTIDE SEQUENCE [LARGE SCALE GENOMIC DNA]</scope>
    <source>
        <strain evidence="2 3">1520B</strain>
    </source>
</reference>
<feature type="compositionally biased region" description="Low complexity" evidence="1">
    <location>
        <begin position="14"/>
        <end position="27"/>
    </location>
</feature>
<dbReference type="EMBL" id="PCHH01000001">
    <property type="protein sequence ID" value="PKV05256.1"/>
    <property type="molecule type" value="Genomic_DNA"/>
</dbReference>
<dbReference type="RefSeq" id="WP_101398392.1">
    <property type="nucleotide sequence ID" value="NZ_PCHH01000001.1"/>
</dbReference>
<organism evidence="2 3">
    <name type="scientific">Bifidobacterium pseudolongum subsp. globosum</name>
    <dbReference type="NCBI Taxonomy" id="1690"/>
    <lineage>
        <taxon>Bacteria</taxon>
        <taxon>Bacillati</taxon>
        <taxon>Actinomycetota</taxon>
        <taxon>Actinomycetes</taxon>
        <taxon>Bifidobacteriales</taxon>
        <taxon>Bifidobacteriaceae</taxon>
        <taxon>Bifidobacterium</taxon>
    </lineage>
</organism>